<dbReference type="OrthoDB" id="2080678at2"/>
<evidence type="ECO:0000313" key="2">
    <source>
        <dbReference type="Proteomes" id="UP000218263"/>
    </source>
</evidence>
<reference evidence="1 2" key="1">
    <citation type="submission" date="2015-12" db="EMBL/GenBank/DDBJ databases">
        <title>Genome sequence of Mucilaginibacter gotjawali.</title>
        <authorList>
            <person name="Lee J.S."/>
            <person name="Lee K.C."/>
            <person name="Kim K.K."/>
            <person name="Lee B.W."/>
        </authorList>
    </citation>
    <scope>NUCLEOTIDE SEQUENCE [LARGE SCALE GENOMIC DNA]</scope>
    <source>
        <strain evidence="1 2">SA3-7</strain>
    </source>
</reference>
<organism evidence="1 2">
    <name type="scientific">Mucilaginibacter gotjawali</name>
    <dbReference type="NCBI Taxonomy" id="1550579"/>
    <lineage>
        <taxon>Bacteria</taxon>
        <taxon>Pseudomonadati</taxon>
        <taxon>Bacteroidota</taxon>
        <taxon>Sphingobacteriia</taxon>
        <taxon>Sphingobacteriales</taxon>
        <taxon>Sphingobacteriaceae</taxon>
        <taxon>Mucilaginibacter</taxon>
    </lineage>
</organism>
<protein>
    <submittedName>
        <fullName evidence="1">Uncharacterized protein</fullName>
    </submittedName>
</protein>
<evidence type="ECO:0000313" key="1">
    <source>
        <dbReference type="EMBL" id="BAU55420.1"/>
    </source>
</evidence>
<proteinExistence type="predicted"/>
<dbReference type="AlphaFoldDB" id="A0A110B3J7"/>
<dbReference type="InterPro" id="IPR041180">
    <property type="entry name" value="Nmad2"/>
</dbReference>
<accession>A0A110B3J7</accession>
<dbReference type="Proteomes" id="UP000218263">
    <property type="component" value="Chromosome"/>
</dbReference>
<keyword evidence="2" id="KW-1185">Reference proteome</keyword>
<dbReference type="EMBL" id="AP017313">
    <property type="protein sequence ID" value="BAU55420.1"/>
    <property type="molecule type" value="Genomic_DNA"/>
</dbReference>
<dbReference type="RefSeq" id="WP_096353738.1">
    <property type="nucleotide sequence ID" value="NZ_AP017313.1"/>
</dbReference>
<gene>
    <name evidence="1" type="ORF">MgSA37_03604</name>
</gene>
<dbReference type="Pfam" id="PF18753">
    <property type="entry name" value="Nmad2"/>
    <property type="match status" value="1"/>
</dbReference>
<sequence>MSFYGYKITRDYGFAPNPFGAYCTLACCKPHVRKKAKEGDWIIGTGAIENNLLGHLIFLMKVTEKITFQEYWDDKRFDYKKPRLNGSMKQIYGDNIYHFSENEWLQLDSHHSLPEGNLNDKNLKQDLSGEYVLVSNQFIYLGDQYLKVPEKYTEICPTARHRDYITIRNEELAEEFTEIIFGDYQPGLNGKPLNWKEHEQLQLF</sequence>
<dbReference type="KEGG" id="mgot:MgSA37_03604"/>
<name>A0A110B3J7_9SPHI</name>